<evidence type="ECO:0000256" key="10">
    <source>
        <dbReference type="SAM" id="Phobius"/>
    </source>
</evidence>
<evidence type="ECO:0000256" key="4">
    <source>
        <dbReference type="ARBA" id="ARBA00022448"/>
    </source>
</evidence>
<comment type="subcellular location">
    <subcellularLocation>
        <location evidence="1">Membrane</location>
        <topology evidence="1">Multi-pass membrane protein</topology>
    </subcellularLocation>
</comment>
<comment type="similarity">
    <text evidence="2">Belongs to the SLC13A/DASS transporter (TC 2.A.47) family. NADC subfamily.</text>
</comment>
<dbReference type="NCBIfam" id="TIGR00785">
    <property type="entry name" value="dass"/>
    <property type="match status" value="1"/>
</dbReference>
<feature type="transmembrane region" description="Helical" evidence="10">
    <location>
        <begin position="355"/>
        <end position="371"/>
    </location>
</feature>
<dbReference type="InterPro" id="IPR031312">
    <property type="entry name" value="Na/sul_symport_CS"/>
</dbReference>
<gene>
    <name evidence="11" type="primary">sdcS</name>
    <name evidence="11" type="ORF">CQU01_01770</name>
</gene>
<proteinExistence type="inferred from homology"/>
<evidence type="ECO:0000256" key="5">
    <source>
        <dbReference type="ARBA" id="ARBA00022692"/>
    </source>
</evidence>
<dbReference type="EMBL" id="BJXW01000003">
    <property type="protein sequence ID" value="GEN29939.1"/>
    <property type="molecule type" value="Genomic_DNA"/>
</dbReference>
<feature type="transmembrane region" description="Helical" evidence="10">
    <location>
        <begin position="232"/>
        <end position="252"/>
    </location>
</feature>
<keyword evidence="5 10" id="KW-0812">Transmembrane</keyword>
<dbReference type="GO" id="GO:0015293">
    <property type="term" value="F:symporter activity"/>
    <property type="evidence" value="ECO:0007669"/>
    <property type="project" value="UniProtKB-KW"/>
</dbReference>
<feature type="transmembrane region" description="Helical" evidence="10">
    <location>
        <begin position="132"/>
        <end position="151"/>
    </location>
</feature>
<reference evidence="11 12" key="1">
    <citation type="submission" date="2019-07" db="EMBL/GenBank/DDBJ databases">
        <title>Whole genome shotgun sequence of Cerasibacillus quisquiliarum NBRC 102429.</title>
        <authorList>
            <person name="Hosoyama A."/>
            <person name="Uohara A."/>
            <person name="Ohji S."/>
            <person name="Ichikawa N."/>
        </authorList>
    </citation>
    <scope>NUCLEOTIDE SEQUENCE [LARGE SCALE GENOMIC DNA]</scope>
    <source>
        <strain evidence="11 12">NBRC 102429</strain>
    </source>
</reference>
<evidence type="ECO:0000256" key="2">
    <source>
        <dbReference type="ARBA" id="ARBA00006772"/>
    </source>
</evidence>
<feature type="transmembrane region" description="Helical" evidence="10">
    <location>
        <begin position="459"/>
        <end position="492"/>
    </location>
</feature>
<feature type="transmembrane region" description="Helical" evidence="10">
    <location>
        <begin position="512"/>
        <end position="532"/>
    </location>
</feature>
<organism evidence="11 12">
    <name type="scientific">Cerasibacillus quisquiliarum</name>
    <dbReference type="NCBI Taxonomy" id="227865"/>
    <lineage>
        <taxon>Bacteria</taxon>
        <taxon>Bacillati</taxon>
        <taxon>Bacillota</taxon>
        <taxon>Bacilli</taxon>
        <taxon>Bacillales</taxon>
        <taxon>Bacillaceae</taxon>
        <taxon>Cerasibacillus</taxon>
    </lineage>
</organism>
<evidence type="ECO:0000256" key="8">
    <source>
        <dbReference type="ARBA" id="ARBA00023136"/>
    </source>
</evidence>
<evidence type="ECO:0000256" key="7">
    <source>
        <dbReference type="ARBA" id="ARBA00022989"/>
    </source>
</evidence>
<dbReference type="Pfam" id="PF00939">
    <property type="entry name" value="Na_sulph_symp"/>
    <property type="match status" value="1"/>
</dbReference>
<evidence type="ECO:0000313" key="11">
    <source>
        <dbReference type="EMBL" id="GEN29939.1"/>
    </source>
</evidence>
<keyword evidence="6" id="KW-0769">Symport</keyword>
<feature type="transmembrane region" description="Helical" evidence="10">
    <location>
        <begin position="272"/>
        <end position="294"/>
    </location>
</feature>
<feature type="transmembrane region" description="Helical" evidence="10">
    <location>
        <begin position="392"/>
        <end position="409"/>
    </location>
</feature>
<sequence>MLSATWNWLWDKHDQVKDTVRFFTKGDPTSATQMATGKSIDPIRKSNNGNNNRKYKPIQFIGLMTGPLFFALTLLFFSPDDLSQEGIAVLASTIWIAIWWMTEAIPIPATSLLPIILFPLTGGLDMEATTSSYGSGTIFLFMGGFMVALAMEKWDLHRRIALSIISVIGTNTDRIVLGFMVATGFLSMWISNTATAMMMVPIGLAIIYQISESLKHDPSIDTSKENFGFGKALMLAIAYSASIGGIATLIGTPPNAALAGVVKELYNFELSFATWMLFGVPISAIFIFITWIYLVKIAYPLKVKEMPGGRKIIAKEMKKLGKPSYEEKAVFIVFLLTALAWITRSFLLVKISPNISDAMIAMMAAIVLFIIPSKNKKGDFLLDWDTAVKLPWGILLLFGGGLAIAAGFSDSGLSEWIGSQLQALEGVNTLIVILIVTGLVIFLTEVTSNTATANMMFPIMAALGIALGVHPFAFMVAAAVAASCAFMLPVATPPNAVVFGSGYLRIPDMAKAGFVLNIIGIFLVTIAVYVLLPIVWGIDLTSIPETFN</sequence>
<dbReference type="Proteomes" id="UP000321491">
    <property type="component" value="Unassembled WGS sequence"/>
</dbReference>
<feature type="transmembrane region" description="Helical" evidence="10">
    <location>
        <begin position="329"/>
        <end position="349"/>
    </location>
</feature>
<keyword evidence="7 10" id="KW-1133">Transmembrane helix</keyword>
<feature type="transmembrane region" description="Helical" evidence="10">
    <location>
        <begin position="58"/>
        <end position="77"/>
    </location>
</feature>
<dbReference type="GO" id="GO:0005886">
    <property type="term" value="C:plasma membrane"/>
    <property type="evidence" value="ECO:0007669"/>
    <property type="project" value="TreeGrafter"/>
</dbReference>
<feature type="transmembrane region" description="Helical" evidence="10">
    <location>
        <begin position="89"/>
        <end position="120"/>
    </location>
</feature>
<keyword evidence="8 10" id="KW-0472">Membrane</keyword>
<feature type="transmembrane region" description="Helical" evidence="10">
    <location>
        <begin position="188"/>
        <end position="211"/>
    </location>
</feature>
<evidence type="ECO:0000256" key="9">
    <source>
        <dbReference type="ARBA" id="ARBA00031174"/>
    </source>
</evidence>
<dbReference type="PANTHER" id="PTHR10283:SF82">
    <property type="entry name" value="SOLUTE CARRIER FAMILY 13 MEMBER 2"/>
    <property type="match status" value="1"/>
</dbReference>
<keyword evidence="12" id="KW-1185">Reference proteome</keyword>
<keyword evidence="4" id="KW-0813">Transport</keyword>
<dbReference type="CDD" id="cd01115">
    <property type="entry name" value="SLC13_permease"/>
    <property type="match status" value="1"/>
</dbReference>
<accession>A0A511UTK5</accession>
<dbReference type="PROSITE" id="PS01271">
    <property type="entry name" value="NA_SULFATE"/>
    <property type="match status" value="1"/>
</dbReference>
<dbReference type="PANTHER" id="PTHR10283">
    <property type="entry name" value="SOLUTE CARRIER FAMILY 13 MEMBER"/>
    <property type="match status" value="1"/>
</dbReference>
<evidence type="ECO:0000313" key="12">
    <source>
        <dbReference type="Proteomes" id="UP000321491"/>
    </source>
</evidence>
<evidence type="ECO:0000256" key="1">
    <source>
        <dbReference type="ARBA" id="ARBA00004141"/>
    </source>
</evidence>
<evidence type="ECO:0000256" key="3">
    <source>
        <dbReference type="ARBA" id="ARBA00020150"/>
    </source>
</evidence>
<protein>
    <recommendedName>
        <fullName evidence="3">Sodium-dependent dicarboxylate transporter SdcS</fullName>
    </recommendedName>
    <alternativeName>
        <fullName evidence="9">Na(+)/dicarboxylate symporter</fullName>
    </alternativeName>
</protein>
<feature type="transmembrane region" description="Helical" evidence="10">
    <location>
        <begin position="429"/>
        <end position="447"/>
    </location>
</feature>
<dbReference type="AlphaFoldDB" id="A0A511UTK5"/>
<dbReference type="GO" id="GO:0015141">
    <property type="term" value="F:succinate transmembrane transporter activity"/>
    <property type="evidence" value="ECO:0007669"/>
    <property type="project" value="UniProtKB-ARBA"/>
</dbReference>
<dbReference type="OrthoDB" id="9766267at2"/>
<comment type="caution">
    <text evidence="11">The sequence shown here is derived from an EMBL/GenBank/DDBJ whole genome shotgun (WGS) entry which is preliminary data.</text>
</comment>
<name>A0A511UTK5_9BACI</name>
<dbReference type="RefSeq" id="WP_146934550.1">
    <property type="nucleotide sequence ID" value="NZ_BJXW01000003.1"/>
</dbReference>
<evidence type="ECO:0000256" key="6">
    <source>
        <dbReference type="ARBA" id="ARBA00022847"/>
    </source>
</evidence>
<dbReference type="InterPro" id="IPR001898">
    <property type="entry name" value="SLC13A/DASS"/>
</dbReference>